<protein>
    <submittedName>
        <fullName evidence="3">Uncharacterized protein</fullName>
    </submittedName>
</protein>
<keyword evidence="2" id="KW-0812">Transmembrane</keyword>
<gene>
    <name evidence="3" type="ORF">QFZ26_001679</name>
</gene>
<dbReference type="EMBL" id="JAUSYY010000001">
    <property type="protein sequence ID" value="MDQ0894124.1"/>
    <property type="molecule type" value="Genomic_DNA"/>
</dbReference>
<keyword evidence="2" id="KW-1133">Transmembrane helix</keyword>
<feature type="compositionally biased region" description="Low complexity" evidence="1">
    <location>
        <begin position="129"/>
        <end position="157"/>
    </location>
</feature>
<feature type="transmembrane region" description="Helical" evidence="2">
    <location>
        <begin position="54"/>
        <end position="77"/>
    </location>
</feature>
<keyword evidence="4" id="KW-1185">Reference proteome</keyword>
<proteinExistence type="predicted"/>
<dbReference type="RefSeq" id="WP_307041133.1">
    <property type="nucleotide sequence ID" value="NZ_JAUSYY010000001.1"/>
</dbReference>
<feature type="region of interest" description="Disordered" evidence="1">
    <location>
        <begin position="129"/>
        <end position="168"/>
    </location>
</feature>
<evidence type="ECO:0000313" key="4">
    <source>
        <dbReference type="Proteomes" id="UP001239083"/>
    </source>
</evidence>
<reference evidence="3 4" key="1">
    <citation type="submission" date="2023-07" db="EMBL/GenBank/DDBJ databases">
        <title>Comparative genomics of wheat-associated soil bacteria to identify genetic determinants of phenazine resistance.</title>
        <authorList>
            <person name="Mouncey N."/>
        </authorList>
    </citation>
    <scope>NUCLEOTIDE SEQUENCE [LARGE SCALE GENOMIC DNA]</scope>
    <source>
        <strain evidence="3 4">V3I3</strain>
    </source>
</reference>
<dbReference type="Proteomes" id="UP001239083">
    <property type="component" value="Unassembled WGS sequence"/>
</dbReference>
<evidence type="ECO:0000256" key="1">
    <source>
        <dbReference type="SAM" id="MobiDB-lite"/>
    </source>
</evidence>
<sequence>MSQSSPARPAINLALIGLWVVTAVVLAVGIWLLLSSNGRQVELYTGQSDDYAAYLSAQGGTTLGGLLIGVGALGLLLSLATQAVISAAAHRNAAVPAAYHFVDTDEYGDDFADESVEVPARADATAAVPAASAAPVVTEAPVAEAPASEPVAAPAVDGEPDEKSAPSK</sequence>
<evidence type="ECO:0000313" key="3">
    <source>
        <dbReference type="EMBL" id="MDQ0894124.1"/>
    </source>
</evidence>
<feature type="transmembrane region" description="Helical" evidence="2">
    <location>
        <begin position="12"/>
        <end position="34"/>
    </location>
</feature>
<comment type="caution">
    <text evidence="3">The sequence shown here is derived from an EMBL/GenBank/DDBJ whole genome shotgun (WGS) entry which is preliminary data.</text>
</comment>
<accession>A0ABU0R7S7</accession>
<keyword evidence="2" id="KW-0472">Membrane</keyword>
<organism evidence="3 4">
    <name type="scientific">Agromyces ramosus</name>
    <dbReference type="NCBI Taxonomy" id="33879"/>
    <lineage>
        <taxon>Bacteria</taxon>
        <taxon>Bacillati</taxon>
        <taxon>Actinomycetota</taxon>
        <taxon>Actinomycetes</taxon>
        <taxon>Micrococcales</taxon>
        <taxon>Microbacteriaceae</taxon>
        <taxon>Agromyces</taxon>
    </lineage>
</organism>
<evidence type="ECO:0000256" key="2">
    <source>
        <dbReference type="SAM" id="Phobius"/>
    </source>
</evidence>
<name>A0ABU0R7S7_9MICO</name>